<sequence>MSTGGHATAPIVLPLVELLLEFGAAGEQGEIAGLALLAACEGRNNGGNSSSVSQSNRSNGKVGGSSRAQGGALLDVVRLLIGPRGGARPTHKVFRALWRNSRVGVWEKRAVHAVLNEVAEPNLRKDEAEWLIVAL</sequence>
<gene>
    <name evidence="3" type="ORF">K452DRAFT_287883</name>
</gene>
<feature type="compositionally biased region" description="Low complexity" evidence="1">
    <location>
        <begin position="44"/>
        <end position="60"/>
    </location>
</feature>
<dbReference type="GeneID" id="54298048"/>
<evidence type="ECO:0000313" key="4">
    <source>
        <dbReference type="Proteomes" id="UP000799438"/>
    </source>
</evidence>
<dbReference type="EMBL" id="ML995487">
    <property type="protein sequence ID" value="KAF2141166.1"/>
    <property type="molecule type" value="Genomic_DNA"/>
</dbReference>
<proteinExistence type="predicted"/>
<reference evidence="3" key="1">
    <citation type="journal article" date="2020" name="Stud. Mycol.">
        <title>101 Dothideomycetes genomes: a test case for predicting lifestyles and emergence of pathogens.</title>
        <authorList>
            <person name="Haridas S."/>
            <person name="Albert R."/>
            <person name="Binder M."/>
            <person name="Bloem J."/>
            <person name="Labutti K."/>
            <person name="Salamov A."/>
            <person name="Andreopoulos B."/>
            <person name="Baker S."/>
            <person name="Barry K."/>
            <person name="Bills G."/>
            <person name="Bluhm B."/>
            <person name="Cannon C."/>
            <person name="Castanera R."/>
            <person name="Culley D."/>
            <person name="Daum C."/>
            <person name="Ezra D."/>
            <person name="Gonzalez J."/>
            <person name="Henrissat B."/>
            <person name="Kuo A."/>
            <person name="Liang C."/>
            <person name="Lipzen A."/>
            <person name="Lutzoni F."/>
            <person name="Magnuson J."/>
            <person name="Mondo S."/>
            <person name="Nolan M."/>
            <person name="Ohm R."/>
            <person name="Pangilinan J."/>
            <person name="Park H.-J."/>
            <person name="Ramirez L."/>
            <person name="Alfaro M."/>
            <person name="Sun H."/>
            <person name="Tritt A."/>
            <person name="Yoshinaga Y."/>
            <person name="Zwiers L.-H."/>
            <person name="Turgeon B."/>
            <person name="Goodwin S."/>
            <person name="Spatafora J."/>
            <person name="Crous P."/>
            <person name="Grigoriev I."/>
        </authorList>
    </citation>
    <scope>NUCLEOTIDE SEQUENCE</scope>
    <source>
        <strain evidence="3">CBS 121167</strain>
    </source>
</reference>
<accession>A0A6A6BAW5</accession>
<evidence type="ECO:0000256" key="1">
    <source>
        <dbReference type="SAM" id="MobiDB-lite"/>
    </source>
</evidence>
<keyword evidence="2" id="KW-0732">Signal</keyword>
<feature type="signal peptide" evidence="2">
    <location>
        <begin position="1"/>
        <end position="26"/>
    </location>
</feature>
<organism evidence="3 4">
    <name type="scientific">Aplosporella prunicola CBS 121167</name>
    <dbReference type="NCBI Taxonomy" id="1176127"/>
    <lineage>
        <taxon>Eukaryota</taxon>
        <taxon>Fungi</taxon>
        <taxon>Dikarya</taxon>
        <taxon>Ascomycota</taxon>
        <taxon>Pezizomycotina</taxon>
        <taxon>Dothideomycetes</taxon>
        <taxon>Dothideomycetes incertae sedis</taxon>
        <taxon>Botryosphaeriales</taxon>
        <taxon>Aplosporellaceae</taxon>
        <taxon>Aplosporella</taxon>
    </lineage>
</organism>
<dbReference type="Proteomes" id="UP000799438">
    <property type="component" value="Unassembled WGS sequence"/>
</dbReference>
<dbReference type="AlphaFoldDB" id="A0A6A6BAW5"/>
<feature type="chain" id="PRO_5025665705" evidence="2">
    <location>
        <begin position="27"/>
        <end position="135"/>
    </location>
</feature>
<evidence type="ECO:0000256" key="2">
    <source>
        <dbReference type="SAM" id="SignalP"/>
    </source>
</evidence>
<evidence type="ECO:0000313" key="3">
    <source>
        <dbReference type="EMBL" id="KAF2141166.1"/>
    </source>
</evidence>
<dbReference type="RefSeq" id="XP_033396879.1">
    <property type="nucleotide sequence ID" value="XM_033540552.1"/>
</dbReference>
<name>A0A6A6BAW5_9PEZI</name>
<keyword evidence="4" id="KW-1185">Reference proteome</keyword>
<protein>
    <submittedName>
        <fullName evidence="3">Uncharacterized protein</fullName>
    </submittedName>
</protein>
<feature type="region of interest" description="Disordered" evidence="1">
    <location>
        <begin position="44"/>
        <end position="68"/>
    </location>
</feature>